<gene>
    <name evidence="2" type="ORF">QU605_01005</name>
</gene>
<name>A0ABT7WAT9_9FLAO</name>
<accession>A0ABT7WAT9</accession>
<proteinExistence type="predicted"/>
<keyword evidence="1" id="KW-0472">Membrane</keyword>
<dbReference type="EMBL" id="JAUDUY010000001">
    <property type="protein sequence ID" value="MDM9630029.1"/>
    <property type="molecule type" value="Genomic_DNA"/>
</dbReference>
<organism evidence="2 3">
    <name type="scientific">Robiginitalea aurantiaca</name>
    <dbReference type="NCBI Taxonomy" id="3056915"/>
    <lineage>
        <taxon>Bacteria</taxon>
        <taxon>Pseudomonadati</taxon>
        <taxon>Bacteroidota</taxon>
        <taxon>Flavobacteriia</taxon>
        <taxon>Flavobacteriales</taxon>
        <taxon>Flavobacteriaceae</taxon>
        <taxon>Robiginitalea</taxon>
    </lineage>
</organism>
<keyword evidence="1" id="KW-0812">Transmembrane</keyword>
<evidence type="ECO:0000313" key="2">
    <source>
        <dbReference type="EMBL" id="MDM9630029.1"/>
    </source>
</evidence>
<dbReference type="Proteomes" id="UP001174839">
    <property type="component" value="Unassembled WGS sequence"/>
</dbReference>
<evidence type="ECO:0000256" key="1">
    <source>
        <dbReference type="SAM" id="Phobius"/>
    </source>
</evidence>
<evidence type="ECO:0008006" key="4">
    <source>
        <dbReference type="Google" id="ProtNLM"/>
    </source>
</evidence>
<reference evidence="2" key="1">
    <citation type="submission" date="2023-06" db="EMBL/GenBank/DDBJ databases">
        <title>Robiginitalea aurantiacus sp. nov. and Algoriphagus sediminis sp. nov., isolated from coastal sediment.</title>
        <authorList>
            <person name="Zhou Z.Y."/>
            <person name="An J."/>
            <person name="Jia Y.W."/>
            <person name="Du Z.J."/>
        </authorList>
    </citation>
    <scope>NUCLEOTIDE SEQUENCE</scope>
    <source>
        <strain evidence="2">M39</strain>
    </source>
</reference>
<keyword evidence="3" id="KW-1185">Reference proteome</keyword>
<feature type="transmembrane region" description="Helical" evidence="1">
    <location>
        <begin position="6"/>
        <end position="26"/>
    </location>
</feature>
<dbReference type="RefSeq" id="WP_289723394.1">
    <property type="nucleotide sequence ID" value="NZ_JAUDUY010000001.1"/>
</dbReference>
<sequence>MNNTRWLRLALPLLLVFILVITISYIDPQTFRKNVDLASGNYMIETLVDHKSNMLRGPVYFEYSEQQNNPVETRIFKLHFVNPLIAEGPGFGFMIPLPGTEERIEAGTYSVDREHRGIMNNSETVFGYADMGGNTSALYFSDSGSISILTSAPTEILGKIDMVLDDGSGGSIRVIGDFKAQQLPPGIGK</sequence>
<protein>
    <recommendedName>
        <fullName evidence="4">LPS export ABC transporter periplasmic protein LptC</fullName>
    </recommendedName>
</protein>
<keyword evidence="1" id="KW-1133">Transmembrane helix</keyword>
<comment type="caution">
    <text evidence="2">The sequence shown here is derived from an EMBL/GenBank/DDBJ whole genome shotgun (WGS) entry which is preliminary data.</text>
</comment>
<evidence type="ECO:0000313" key="3">
    <source>
        <dbReference type="Proteomes" id="UP001174839"/>
    </source>
</evidence>